<dbReference type="EMBL" id="CAJFDH010000006">
    <property type="protein sequence ID" value="CAD5229492.1"/>
    <property type="molecule type" value="Genomic_DNA"/>
</dbReference>
<accession>A0A811LLY9</accession>
<evidence type="ECO:0000313" key="2">
    <source>
        <dbReference type="EMBL" id="CAD5229492.1"/>
    </source>
</evidence>
<feature type="region of interest" description="Disordered" evidence="1">
    <location>
        <begin position="1"/>
        <end position="35"/>
    </location>
</feature>
<keyword evidence="3" id="KW-1185">Reference proteome</keyword>
<protein>
    <submittedName>
        <fullName evidence="2">Uncharacterized protein</fullName>
    </submittedName>
</protein>
<dbReference type="Proteomes" id="UP000614601">
    <property type="component" value="Unassembled WGS sequence"/>
</dbReference>
<evidence type="ECO:0000256" key="1">
    <source>
        <dbReference type="SAM" id="MobiDB-lite"/>
    </source>
</evidence>
<reference evidence="2" key="1">
    <citation type="submission" date="2020-09" db="EMBL/GenBank/DDBJ databases">
        <authorList>
            <person name="Kikuchi T."/>
        </authorList>
    </citation>
    <scope>NUCLEOTIDE SEQUENCE</scope>
    <source>
        <strain evidence="2">SH1</strain>
    </source>
</reference>
<evidence type="ECO:0000313" key="3">
    <source>
        <dbReference type="Proteomes" id="UP000614601"/>
    </source>
</evidence>
<dbReference type="OrthoDB" id="5827428at2759"/>
<dbReference type="Proteomes" id="UP000783686">
    <property type="component" value="Unassembled WGS sequence"/>
</dbReference>
<comment type="caution">
    <text evidence="2">The sequence shown here is derived from an EMBL/GenBank/DDBJ whole genome shotgun (WGS) entry which is preliminary data.</text>
</comment>
<feature type="compositionally biased region" description="Basic residues" evidence="1">
    <location>
        <begin position="1"/>
        <end position="13"/>
    </location>
</feature>
<gene>
    <name evidence="2" type="ORF">BOKJ2_LOCUS13551</name>
</gene>
<name>A0A811LLY9_9BILA</name>
<proteinExistence type="predicted"/>
<dbReference type="EMBL" id="CAJFCW020000006">
    <property type="protein sequence ID" value="CAG9126785.1"/>
    <property type="molecule type" value="Genomic_DNA"/>
</dbReference>
<organism evidence="2 3">
    <name type="scientific">Bursaphelenchus okinawaensis</name>
    <dbReference type="NCBI Taxonomy" id="465554"/>
    <lineage>
        <taxon>Eukaryota</taxon>
        <taxon>Metazoa</taxon>
        <taxon>Ecdysozoa</taxon>
        <taxon>Nematoda</taxon>
        <taxon>Chromadorea</taxon>
        <taxon>Rhabditida</taxon>
        <taxon>Tylenchina</taxon>
        <taxon>Tylenchomorpha</taxon>
        <taxon>Aphelenchoidea</taxon>
        <taxon>Aphelenchoididae</taxon>
        <taxon>Bursaphelenchus</taxon>
    </lineage>
</organism>
<dbReference type="AlphaFoldDB" id="A0A811LLY9"/>
<sequence>MKKSKLRSARPKLKITSDPDLNHLNSPLNSAEPLTPLHSNTIFDHILESAERKTSQEHDDVRLQSPYIVMRTEEDVDTRPSGFGATPYPDNIREDTIMMDEIIHSDSENEEAWYSKSPPSYMTVDDTVDELLRETQPPPDHYSNPLYRKADKLKKNNVDHTNSNSSIDLSVADFSMNDLKITHNLNSLQSHLCVSGN</sequence>